<feature type="domain" description="Integrase zinc-binding" evidence="2">
    <location>
        <begin position="32"/>
        <end position="82"/>
    </location>
</feature>
<dbReference type="PANTHER" id="PTHR37984:SF15">
    <property type="entry name" value="INTEGRASE CATALYTIC DOMAIN-CONTAINING PROTEIN"/>
    <property type="match status" value="1"/>
</dbReference>
<dbReference type="Pfam" id="PF17921">
    <property type="entry name" value="Integrase_H2C2"/>
    <property type="match status" value="1"/>
</dbReference>
<dbReference type="FunFam" id="1.10.340.70:FF:000003">
    <property type="entry name" value="Protein CBG25708"/>
    <property type="match status" value="1"/>
</dbReference>
<dbReference type="EMBL" id="KL363336">
    <property type="protein sequence ID" value="KFD47219.1"/>
    <property type="molecule type" value="Genomic_DNA"/>
</dbReference>
<evidence type="ECO:0000313" key="4">
    <source>
        <dbReference type="EMBL" id="KFD47219.1"/>
    </source>
</evidence>
<dbReference type="Proteomes" id="UP000030764">
    <property type="component" value="Unassembled WGS sequence"/>
</dbReference>
<keyword evidence="5" id="KW-1185">Reference proteome</keyword>
<evidence type="ECO:0000256" key="1">
    <source>
        <dbReference type="ARBA" id="ARBA00012493"/>
    </source>
</evidence>
<name>A0A085LQH3_9BILA</name>
<dbReference type="EC" id="2.7.7.49" evidence="1"/>
<dbReference type="AlphaFoldDB" id="A0A085LQH3"/>
<dbReference type="GO" id="GO:0003964">
    <property type="term" value="F:RNA-directed DNA polymerase activity"/>
    <property type="evidence" value="ECO:0007669"/>
    <property type="project" value="UniProtKB-EC"/>
</dbReference>
<dbReference type="EMBL" id="KL364192">
    <property type="protein sequence ID" value="KFD44897.1"/>
    <property type="molecule type" value="Genomic_DNA"/>
</dbReference>
<dbReference type="InterPro" id="IPR041588">
    <property type="entry name" value="Integrase_H2C2"/>
</dbReference>
<gene>
    <name evidence="4" type="ORF">M513_11926</name>
    <name evidence="3" type="ORF">M513_14226</name>
</gene>
<reference evidence="4 5" key="1">
    <citation type="journal article" date="2014" name="Nat. Genet.">
        <title>Genome and transcriptome of the porcine whipworm Trichuris suis.</title>
        <authorList>
            <person name="Jex A.R."/>
            <person name="Nejsum P."/>
            <person name="Schwarz E.M."/>
            <person name="Hu L."/>
            <person name="Young N.D."/>
            <person name="Hall R.S."/>
            <person name="Korhonen P.K."/>
            <person name="Liao S."/>
            <person name="Thamsborg S."/>
            <person name="Xia J."/>
            <person name="Xu P."/>
            <person name="Wang S."/>
            <person name="Scheerlinck J.P."/>
            <person name="Hofmann A."/>
            <person name="Sternberg P.W."/>
            <person name="Wang J."/>
            <person name="Gasser R.B."/>
        </authorList>
    </citation>
    <scope>NUCLEOTIDE SEQUENCE [LARGE SCALE GENOMIC DNA]</scope>
    <source>
        <strain evidence="4">DCEP-RM93M</strain>
    </source>
</reference>
<dbReference type="PANTHER" id="PTHR37984">
    <property type="entry name" value="PROTEIN CBG26694"/>
    <property type="match status" value="1"/>
</dbReference>
<dbReference type="InterPro" id="IPR050951">
    <property type="entry name" value="Retrovirus_Pol_polyprotein"/>
</dbReference>
<evidence type="ECO:0000259" key="2">
    <source>
        <dbReference type="Pfam" id="PF17921"/>
    </source>
</evidence>
<dbReference type="Gene3D" id="1.10.340.70">
    <property type="match status" value="1"/>
</dbReference>
<evidence type="ECO:0000313" key="3">
    <source>
        <dbReference type="EMBL" id="KFD44897.1"/>
    </source>
</evidence>
<organism evidence="4 5">
    <name type="scientific">Trichuris suis</name>
    <name type="common">pig whipworm</name>
    <dbReference type="NCBI Taxonomy" id="68888"/>
    <lineage>
        <taxon>Eukaryota</taxon>
        <taxon>Metazoa</taxon>
        <taxon>Ecdysozoa</taxon>
        <taxon>Nematoda</taxon>
        <taxon>Enoplea</taxon>
        <taxon>Dorylaimia</taxon>
        <taxon>Trichinellida</taxon>
        <taxon>Trichuridae</taxon>
        <taxon>Trichuris</taxon>
    </lineage>
</organism>
<evidence type="ECO:0000313" key="5">
    <source>
        <dbReference type="Proteomes" id="UP000030764"/>
    </source>
</evidence>
<protein>
    <recommendedName>
        <fullName evidence="1">RNA-directed DNA polymerase</fullName>
        <ecNumber evidence="1">2.7.7.49</ecNumber>
    </recommendedName>
</protein>
<accession>A0A085LQH3</accession>
<proteinExistence type="predicted"/>
<sequence>MIDAALLPYFQVRTESSVHDGCVLRSPQRIMVPEALRHALVSVPHESHQGTVRTKARLRELFWWPKMDLLVEQYIKSCQVCRVLDKTAAAQQAPLQPVHYPNAAWEKIGIDIVGPFS</sequence>